<dbReference type="KEGG" id="nso:NIASO_09710"/>
<organism evidence="1 2">
    <name type="scientific">Niabella soli DSM 19437</name>
    <dbReference type="NCBI Taxonomy" id="929713"/>
    <lineage>
        <taxon>Bacteria</taxon>
        <taxon>Pseudomonadati</taxon>
        <taxon>Bacteroidota</taxon>
        <taxon>Chitinophagia</taxon>
        <taxon>Chitinophagales</taxon>
        <taxon>Chitinophagaceae</taxon>
        <taxon>Niabella</taxon>
    </lineage>
</organism>
<gene>
    <name evidence="1" type="ORF">NIASO_09710</name>
</gene>
<name>W0F851_9BACT</name>
<dbReference type="EMBL" id="CP007035">
    <property type="protein sequence ID" value="AHF17551.1"/>
    <property type="molecule type" value="Genomic_DNA"/>
</dbReference>
<evidence type="ECO:0000313" key="1">
    <source>
        <dbReference type="EMBL" id="AHF17551.1"/>
    </source>
</evidence>
<sequence>MGGQTAGGIRLILPFLLYFLVPNAFGKKVEKREHSTLKETILYYDSQKNAVKL</sequence>
<dbReference type="Proteomes" id="UP000003586">
    <property type="component" value="Chromosome"/>
</dbReference>
<dbReference type="AlphaFoldDB" id="W0F851"/>
<dbReference type="HOGENOM" id="CLU_3063932_0_0_10"/>
<keyword evidence="2" id="KW-1185">Reference proteome</keyword>
<protein>
    <submittedName>
        <fullName evidence="1">Uncharacterized protein</fullName>
    </submittedName>
</protein>
<reference evidence="1 2" key="1">
    <citation type="submission" date="2013-12" db="EMBL/GenBank/DDBJ databases">
        <authorList>
            <consortium name="DOE Joint Genome Institute"/>
            <person name="Eisen J."/>
            <person name="Huntemann M."/>
            <person name="Han J."/>
            <person name="Chen A."/>
            <person name="Kyrpides N."/>
            <person name="Mavromatis K."/>
            <person name="Markowitz V."/>
            <person name="Palaniappan K."/>
            <person name="Ivanova N."/>
            <person name="Schaumberg A."/>
            <person name="Pati A."/>
            <person name="Liolios K."/>
            <person name="Nordberg H.P."/>
            <person name="Cantor M.N."/>
            <person name="Hua S.X."/>
            <person name="Woyke T."/>
        </authorList>
    </citation>
    <scope>NUCLEOTIDE SEQUENCE [LARGE SCALE GENOMIC DNA]</scope>
    <source>
        <strain evidence="2">DSM 19437</strain>
    </source>
</reference>
<evidence type="ECO:0000313" key="2">
    <source>
        <dbReference type="Proteomes" id="UP000003586"/>
    </source>
</evidence>
<proteinExistence type="predicted"/>
<accession>W0F851</accession>